<evidence type="ECO:0000256" key="1">
    <source>
        <dbReference type="SAM" id="MobiDB-lite"/>
    </source>
</evidence>
<dbReference type="AlphaFoldDB" id="A0AAD4GDG4"/>
<organism evidence="2 3">
    <name type="scientific">Boletus edulis BED1</name>
    <dbReference type="NCBI Taxonomy" id="1328754"/>
    <lineage>
        <taxon>Eukaryota</taxon>
        <taxon>Fungi</taxon>
        <taxon>Dikarya</taxon>
        <taxon>Basidiomycota</taxon>
        <taxon>Agaricomycotina</taxon>
        <taxon>Agaricomycetes</taxon>
        <taxon>Agaricomycetidae</taxon>
        <taxon>Boletales</taxon>
        <taxon>Boletineae</taxon>
        <taxon>Boletaceae</taxon>
        <taxon>Boletoideae</taxon>
        <taxon>Boletus</taxon>
    </lineage>
</organism>
<accession>A0AAD4GDG4</accession>
<dbReference type="EMBL" id="WHUW01000018">
    <property type="protein sequence ID" value="KAF8437712.1"/>
    <property type="molecule type" value="Genomic_DNA"/>
</dbReference>
<sequence>MCLQAEMITLISNPACNYLNAFVTSDLAHALACIAEVAPESEPTHDLPSHTNDDHYGSASTTQSNYDKIATTDLALDRLTRQFYTQTISGSVIHRLEVLPLHWKTGSARLLDTSNLEVGTAEVKIGEGAVWDGVQFSICTAHPVMGSTLTLFPSAVSTKEGSATQRQRPGDIQDKRQHGIAVVGSSLGAYPRCVPVLMTSGTVSIDRHGCADTPKTRYTARCALVRHPYRSRLERTPECQQPGLLSFRSGVTTSLIFSLFGSIRAVPLGEKFQ</sequence>
<name>A0AAD4GDG4_BOLED</name>
<comment type="caution">
    <text evidence="2">The sequence shown here is derived from an EMBL/GenBank/DDBJ whole genome shotgun (WGS) entry which is preliminary data.</text>
</comment>
<proteinExistence type="predicted"/>
<reference evidence="2" key="2">
    <citation type="journal article" date="2020" name="Nat. Commun.">
        <title>Large-scale genome sequencing of mycorrhizal fungi provides insights into the early evolution of symbiotic traits.</title>
        <authorList>
            <person name="Miyauchi S."/>
            <person name="Kiss E."/>
            <person name="Kuo A."/>
            <person name="Drula E."/>
            <person name="Kohler A."/>
            <person name="Sanchez-Garcia M."/>
            <person name="Morin E."/>
            <person name="Andreopoulos B."/>
            <person name="Barry K.W."/>
            <person name="Bonito G."/>
            <person name="Buee M."/>
            <person name="Carver A."/>
            <person name="Chen C."/>
            <person name="Cichocki N."/>
            <person name="Clum A."/>
            <person name="Culley D."/>
            <person name="Crous P.W."/>
            <person name="Fauchery L."/>
            <person name="Girlanda M."/>
            <person name="Hayes R.D."/>
            <person name="Keri Z."/>
            <person name="LaButti K."/>
            <person name="Lipzen A."/>
            <person name="Lombard V."/>
            <person name="Magnuson J."/>
            <person name="Maillard F."/>
            <person name="Murat C."/>
            <person name="Nolan M."/>
            <person name="Ohm R.A."/>
            <person name="Pangilinan J."/>
            <person name="Pereira M.F."/>
            <person name="Perotto S."/>
            <person name="Peter M."/>
            <person name="Pfister S."/>
            <person name="Riley R."/>
            <person name="Sitrit Y."/>
            <person name="Stielow J.B."/>
            <person name="Szollosi G."/>
            <person name="Zifcakova L."/>
            <person name="Stursova M."/>
            <person name="Spatafora J.W."/>
            <person name="Tedersoo L."/>
            <person name="Vaario L.M."/>
            <person name="Yamada A."/>
            <person name="Yan M."/>
            <person name="Wang P."/>
            <person name="Xu J."/>
            <person name="Bruns T."/>
            <person name="Baldrian P."/>
            <person name="Vilgalys R."/>
            <person name="Dunand C."/>
            <person name="Henrissat B."/>
            <person name="Grigoriev I.V."/>
            <person name="Hibbett D."/>
            <person name="Nagy L.G."/>
            <person name="Martin F.M."/>
        </authorList>
    </citation>
    <scope>NUCLEOTIDE SEQUENCE</scope>
    <source>
        <strain evidence="2">BED1</strain>
    </source>
</reference>
<evidence type="ECO:0000313" key="3">
    <source>
        <dbReference type="Proteomes" id="UP001194468"/>
    </source>
</evidence>
<feature type="compositionally biased region" description="Basic and acidic residues" evidence="1">
    <location>
        <begin position="42"/>
        <end position="56"/>
    </location>
</feature>
<feature type="region of interest" description="Disordered" evidence="1">
    <location>
        <begin position="42"/>
        <end position="62"/>
    </location>
</feature>
<keyword evidence="3" id="KW-1185">Reference proteome</keyword>
<gene>
    <name evidence="2" type="ORF">L210DRAFT_3505394</name>
</gene>
<evidence type="ECO:0000313" key="2">
    <source>
        <dbReference type="EMBL" id="KAF8437712.1"/>
    </source>
</evidence>
<dbReference type="Proteomes" id="UP001194468">
    <property type="component" value="Unassembled WGS sequence"/>
</dbReference>
<protein>
    <submittedName>
        <fullName evidence="2">Uncharacterized protein</fullName>
    </submittedName>
</protein>
<reference evidence="2" key="1">
    <citation type="submission" date="2019-10" db="EMBL/GenBank/DDBJ databases">
        <authorList>
            <consortium name="DOE Joint Genome Institute"/>
            <person name="Kuo A."/>
            <person name="Miyauchi S."/>
            <person name="Kiss E."/>
            <person name="Drula E."/>
            <person name="Kohler A."/>
            <person name="Sanchez-Garcia M."/>
            <person name="Andreopoulos B."/>
            <person name="Barry K.W."/>
            <person name="Bonito G."/>
            <person name="Buee M."/>
            <person name="Carver A."/>
            <person name="Chen C."/>
            <person name="Cichocki N."/>
            <person name="Clum A."/>
            <person name="Culley D."/>
            <person name="Crous P.W."/>
            <person name="Fauchery L."/>
            <person name="Girlanda M."/>
            <person name="Hayes R."/>
            <person name="Keri Z."/>
            <person name="LaButti K."/>
            <person name="Lipzen A."/>
            <person name="Lombard V."/>
            <person name="Magnuson J."/>
            <person name="Maillard F."/>
            <person name="Morin E."/>
            <person name="Murat C."/>
            <person name="Nolan M."/>
            <person name="Ohm R."/>
            <person name="Pangilinan J."/>
            <person name="Pereira M."/>
            <person name="Perotto S."/>
            <person name="Peter M."/>
            <person name="Riley R."/>
            <person name="Sitrit Y."/>
            <person name="Stielow B."/>
            <person name="Szollosi G."/>
            <person name="Zifcakova L."/>
            <person name="Stursova M."/>
            <person name="Spatafora J.W."/>
            <person name="Tedersoo L."/>
            <person name="Vaario L.-M."/>
            <person name="Yamada A."/>
            <person name="Yan M."/>
            <person name="Wang P."/>
            <person name="Xu J."/>
            <person name="Bruns T."/>
            <person name="Baldrian P."/>
            <person name="Vilgalys R."/>
            <person name="Henrissat B."/>
            <person name="Grigoriev I.V."/>
            <person name="Hibbett D."/>
            <person name="Nagy L.G."/>
            <person name="Martin F.M."/>
        </authorList>
    </citation>
    <scope>NUCLEOTIDE SEQUENCE</scope>
    <source>
        <strain evidence="2">BED1</strain>
    </source>
</reference>